<dbReference type="AlphaFoldDB" id="A0AAW3JQI9"/>
<keyword evidence="2" id="KW-1185">Reference proteome</keyword>
<organism evidence="1 2">
    <name type="scientific">Butyribacter intestini</name>
    <dbReference type="NCBI Taxonomy" id="1703332"/>
    <lineage>
        <taxon>Bacteria</taxon>
        <taxon>Bacillati</taxon>
        <taxon>Bacillota</taxon>
        <taxon>Clostridia</taxon>
        <taxon>Lachnospirales</taxon>
        <taxon>Lachnospiraceae</taxon>
        <taxon>Butyribacter</taxon>
    </lineage>
</organism>
<dbReference type="Proteomes" id="UP000050833">
    <property type="component" value="Unassembled WGS sequence"/>
</dbReference>
<dbReference type="SUPFAM" id="SSF69304">
    <property type="entry name" value="Tricorn protease N-terminal domain"/>
    <property type="match status" value="1"/>
</dbReference>
<sequence>MEILIERQMDKKRKGFIYMNKKITKVIIMLFMVMAFLGVSKNADAKDKYITERGVNRNTTIKGISVVAKQYEEAGIYKYKIIMKKNGVKKTIAKNTTTDFTTNGKIIYYSVVVKKISSYETKNCIYKYDIKTGKYTKIISGKSYIVCGCSGRYLYCGIDMEADGIKLYAYDLKKKRKKYMTSGVANVLVDRNHVVTSTNSGDAGNYPINFFKLNGTGKKKVCDGSLLKFENNKIYYFIVRESDWKYKVYTCKYNGKQKKAMTGWVKKIPKKYGWY</sequence>
<proteinExistence type="predicted"/>
<dbReference type="EMBL" id="LLKB01000005">
    <property type="protein sequence ID" value="KQC85006.1"/>
    <property type="molecule type" value="Genomic_DNA"/>
</dbReference>
<name>A0AAW3JQI9_9FIRM</name>
<evidence type="ECO:0000313" key="2">
    <source>
        <dbReference type="Proteomes" id="UP000050833"/>
    </source>
</evidence>
<comment type="caution">
    <text evidence="1">The sequence shown here is derived from an EMBL/GenBank/DDBJ whole genome shotgun (WGS) entry which is preliminary data.</text>
</comment>
<gene>
    <name evidence="1" type="ORF">APZ18_09850</name>
</gene>
<evidence type="ECO:0000313" key="1">
    <source>
        <dbReference type="EMBL" id="KQC85006.1"/>
    </source>
</evidence>
<evidence type="ECO:0008006" key="3">
    <source>
        <dbReference type="Google" id="ProtNLM"/>
    </source>
</evidence>
<protein>
    <recommendedName>
        <fullName evidence="3">DUF5050 domain-containing protein</fullName>
    </recommendedName>
</protein>
<reference evidence="1 2" key="1">
    <citation type="submission" date="2015-10" db="EMBL/GenBank/DDBJ databases">
        <title>Butyribacter intestini gen. nov., sp. nov., a butyric acid-producing bacterium of the family Lachnospiraceae isolated from the human faeces.</title>
        <authorList>
            <person name="Zou Y."/>
            <person name="Xue W."/>
            <person name="Luo G."/>
            <person name="Lv M."/>
        </authorList>
    </citation>
    <scope>NUCLEOTIDE SEQUENCE [LARGE SCALE GENOMIC DNA]</scope>
    <source>
        <strain evidence="1 2">TF01-11</strain>
    </source>
</reference>
<accession>A0AAW3JQI9</accession>